<gene>
    <name evidence="2" type="ORF">BLNAU_13539</name>
</gene>
<accession>A0ABQ9XGC6</accession>
<sequence length="73" mass="8539">MTQVRGYAEAEQNKEEQNQSEKQRNRDKPEDRIRRRVGWSEDTADVNQDETNSRQVTSNRARITASFVNGPMK</sequence>
<protein>
    <submittedName>
        <fullName evidence="2">Uncharacterized protein</fullName>
    </submittedName>
</protein>
<comment type="caution">
    <text evidence="2">The sequence shown here is derived from an EMBL/GenBank/DDBJ whole genome shotgun (WGS) entry which is preliminary data.</text>
</comment>
<organism evidence="2 3">
    <name type="scientific">Blattamonas nauphoetae</name>
    <dbReference type="NCBI Taxonomy" id="2049346"/>
    <lineage>
        <taxon>Eukaryota</taxon>
        <taxon>Metamonada</taxon>
        <taxon>Preaxostyla</taxon>
        <taxon>Oxymonadida</taxon>
        <taxon>Blattamonas</taxon>
    </lineage>
</organism>
<evidence type="ECO:0000313" key="2">
    <source>
        <dbReference type="EMBL" id="KAK2951517.1"/>
    </source>
</evidence>
<feature type="compositionally biased region" description="Polar residues" evidence="1">
    <location>
        <begin position="49"/>
        <end position="61"/>
    </location>
</feature>
<keyword evidence="3" id="KW-1185">Reference proteome</keyword>
<name>A0ABQ9XGC6_9EUKA</name>
<feature type="compositionally biased region" description="Basic and acidic residues" evidence="1">
    <location>
        <begin position="11"/>
        <end position="33"/>
    </location>
</feature>
<reference evidence="2 3" key="1">
    <citation type="journal article" date="2022" name="bioRxiv">
        <title>Genomics of Preaxostyla Flagellates Illuminates Evolutionary Transitions and the Path Towards Mitochondrial Loss.</title>
        <authorList>
            <person name="Novak L.V.F."/>
            <person name="Treitli S.C."/>
            <person name="Pyrih J."/>
            <person name="Halakuc P."/>
            <person name="Pipaliya S.V."/>
            <person name="Vacek V."/>
            <person name="Brzon O."/>
            <person name="Soukal P."/>
            <person name="Eme L."/>
            <person name="Dacks J.B."/>
            <person name="Karnkowska A."/>
            <person name="Elias M."/>
            <person name="Hampl V."/>
        </authorList>
    </citation>
    <scope>NUCLEOTIDE SEQUENCE [LARGE SCALE GENOMIC DNA]</scope>
    <source>
        <strain evidence="2">NAU3</strain>
        <tissue evidence="2">Gut</tissue>
    </source>
</reference>
<evidence type="ECO:0000313" key="3">
    <source>
        <dbReference type="Proteomes" id="UP001281761"/>
    </source>
</evidence>
<dbReference type="EMBL" id="JARBJD010000117">
    <property type="protein sequence ID" value="KAK2951517.1"/>
    <property type="molecule type" value="Genomic_DNA"/>
</dbReference>
<proteinExistence type="predicted"/>
<dbReference type="Proteomes" id="UP001281761">
    <property type="component" value="Unassembled WGS sequence"/>
</dbReference>
<feature type="region of interest" description="Disordered" evidence="1">
    <location>
        <begin position="1"/>
        <end position="73"/>
    </location>
</feature>
<evidence type="ECO:0000256" key="1">
    <source>
        <dbReference type="SAM" id="MobiDB-lite"/>
    </source>
</evidence>